<evidence type="ECO:0000259" key="2">
    <source>
        <dbReference type="SMART" id="SM00974"/>
    </source>
</evidence>
<accession>A0ABS6FSK1</accession>
<dbReference type="SMART" id="SM00974">
    <property type="entry name" value="T5orf172"/>
    <property type="match status" value="1"/>
</dbReference>
<dbReference type="RefSeq" id="WP_216479746.1">
    <property type="nucleotide sequence ID" value="NZ_JAHLQJ010000013.1"/>
</dbReference>
<gene>
    <name evidence="3" type="ORF">KQJ23_15295</name>
</gene>
<evidence type="ECO:0000313" key="3">
    <source>
        <dbReference type="EMBL" id="MBU5673193.1"/>
    </source>
</evidence>
<dbReference type="InterPro" id="IPR018306">
    <property type="entry name" value="Phage_T5_Orf172_DNA-bd"/>
</dbReference>
<evidence type="ECO:0000256" key="1">
    <source>
        <dbReference type="SAM" id="Coils"/>
    </source>
</evidence>
<keyword evidence="1" id="KW-0175">Coiled coil</keyword>
<dbReference type="Proteomes" id="UP000743001">
    <property type="component" value="Unassembled WGS sequence"/>
</dbReference>
<name>A0ABS6FSK1_9BACL</name>
<feature type="domain" description="Bacteriophage T5 Orf172 DNA-binding" evidence="2">
    <location>
        <begin position="322"/>
        <end position="405"/>
    </location>
</feature>
<proteinExistence type="predicted"/>
<dbReference type="Pfam" id="PF10544">
    <property type="entry name" value="T5orf172"/>
    <property type="match status" value="1"/>
</dbReference>
<reference evidence="3 4" key="1">
    <citation type="submission" date="2021-06" db="EMBL/GenBank/DDBJ databases">
        <authorList>
            <person name="Sun Q."/>
            <person name="Li D."/>
        </authorList>
    </citation>
    <scope>NUCLEOTIDE SEQUENCE [LARGE SCALE GENOMIC DNA]</scope>
    <source>
        <strain evidence="3 4">MSJ-6</strain>
    </source>
</reference>
<dbReference type="EMBL" id="JAHLQJ010000013">
    <property type="protein sequence ID" value="MBU5673193.1"/>
    <property type="molecule type" value="Genomic_DNA"/>
</dbReference>
<protein>
    <submittedName>
        <fullName evidence="3">DUF4041 domain-containing protein</fullName>
    </submittedName>
</protein>
<comment type="caution">
    <text evidence="3">The sequence shown here is derived from an EMBL/GenBank/DDBJ whole genome shotgun (WGS) entry which is preliminary data.</text>
</comment>
<sequence length="453" mass="53586">MSIFDLFRIKTIKKELQQLQVENEKLKRIMQPEHQELYDISLQLERLKSEQNDYLNKIEERKESLFKLEDAYRKKSSDLIDLDEQIMLESFAFYKPKYSLVNSAKYKERLDENRSKQKLMIKNGNACSGNLNWTVNNNKTEGKRMVNDMIKLVLRSFNNECDSCVSNVKFNNIETYEKKIMKSFETLNKLGRIMQVCISQEYLRFKLDELYLAYEYQLKKQEEKEEQKLIREQLREEAQLQKEIEEARKSIEKERKHYSNALGKIMKQLDNCTDESERELLQGKIDELSLNLSEIEKNLKDIDYREANQKAGYVYIISNIGAFGEDVFKIGMTRRLDPYERVYELSDASVPFNFDVHAMIFSDNAPKLESALHNAFEKKKMNLINSRREFFNVTIEEIEKVVKAHHDKTIEFIKTADAEQYRESLAIRTNKQNTTRIESELFLSFQEAAVGKA</sequence>
<feature type="coiled-coil region" evidence="1">
    <location>
        <begin position="217"/>
        <end position="305"/>
    </location>
</feature>
<dbReference type="Pfam" id="PF13250">
    <property type="entry name" value="SNIPE"/>
    <property type="match status" value="1"/>
</dbReference>
<keyword evidence="4" id="KW-1185">Reference proteome</keyword>
<organism evidence="3 4">
    <name type="scientific">Paenibacillus brevis</name>
    <dbReference type="NCBI Taxonomy" id="2841508"/>
    <lineage>
        <taxon>Bacteria</taxon>
        <taxon>Bacillati</taxon>
        <taxon>Bacillota</taxon>
        <taxon>Bacilli</taxon>
        <taxon>Bacillales</taxon>
        <taxon>Paenibacillaceae</taxon>
        <taxon>Paenibacillus</taxon>
    </lineage>
</organism>
<evidence type="ECO:0000313" key="4">
    <source>
        <dbReference type="Proteomes" id="UP000743001"/>
    </source>
</evidence>
<dbReference type="InterPro" id="IPR025280">
    <property type="entry name" value="SNIPE"/>
</dbReference>
<feature type="coiled-coil region" evidence="1">
    <location>
        <begin position="9"/>
        <end position="64"/>
    </location>
</feature>